<protein>
    <submittedName>
        <fullName evidence="2">Putative secreted protein</fullName>
    </submittedName>
</protein>
<sequence length="112" mass="12406">MQLLLFVVVLILPSLQSGGFLFVYGSPTDCVELIISGGNIECKLAKYPYLEDYDPSKCELKCKGGRLPMPTVCSGSKVPCTKTVRDALLKWIEGLQNTKTKLMSEWCPRCQA</sequence>
<feature type="signal peptide" evidence="1">
    <location>
        <begin position="1"/>
        <end position="18"/>
    </location>
</feature>
<name>V5GQY9_IXORI</name>
<reference evidence="2" key="1">
    <citation type="journal article" date="2015" name="Sci. Rep.">
        <title>Tissue- and time-dependent transcription in Ixodes ricinus salivary glands and midguts when blood feeding on the vertebrate host.</title>
        <authorList>
            <person name="Kotsyfakis M."/>
            <person name="Schwarz A."/>
            <person name="Erhart J."/>
            <person name="Ribeiro J.M."/>
        </authorList>
    </citation>
    <scope>NUCLEOTIDE SEQUENCE</scope>
    <source>
        <tissue evidence="2">Salivary gland and midgut</tissue>
    </source>
</reference>
<keyword evidence="1" id="KW-0732">Signal</keyword>
<feature type="non-terminal residue" evidence="2">
    <location>
        <position position="112"/>
    </location>
</feature>
<organism evidence="2">
    <name type="scientific">Ixodes ricinus</name>
    <name type="common">Common tick</name>
    <name type="synonym">Acarus ricinus</name>
    <dbReference type="NCBI Taxonomy" id="34613"/>
    <lineage>
        <taxon>Eukaryota</taxon>
        <taxon>Metazoa</taxon>
        <taxon>Ecdysozoa</taxon>
        <taxon>Arthropoda</taxon>
        <taxon>Chelicerata</taxon>
        <taxon>Arachnida</taxon>
        <taxon>Acari</taxon>
        <taxon>Parasitiformes</taxon>
        <taxon>Ixodida</taxon>
        <taxon>Ixodoidea</taxon>
        <taxon>Ixodidae</taxon>
        <taxon>Ixodinae</taxon>
        <taxon>Ixodes</taxon>
    </lineage>
</organism>
<evidence type="ECO:0000313" key="2">
    <source>
        <dbReference type="EMBL" id="JAB72830.1"/>
    </source>
</evidence>
<dbReference type="EMBL" id="GANP01011638">
    <property type="protein sequence ID" value="JAB72830.1"/>
    <property type="molecule type" value="mRNA"/>
</dbReference>
<feature type="chain" id="PRO_5004734324" evidence="1">
    <location>
        <begin position="19"/>
        <end position="112"/>
    </location>
</feature>
<proteinExistence type="evidence at transcript level"/>
<accession>V5GQY9</accession>
<evidence type="ECO:0000256" key="1">
    <source>
        <dbReference type="SAM" id="SignalP"/>
    </source>
</evidence>
<dbReference type="AlphaFoldDB" id="V5GQY9"/>